<comment type="caution">
    <text evidence="1">The sequence shown here is derived from an EMBL/GenBank/DDBJ whole genome shotgun (WGS) entry which is preliminary data.</text>
</comment>
<organism evidence="1 2">
    <name type="scientific">Lithocarpus litseifolius</name>
    <dbReference type="NCBI Taxonomy" id="425828"/>
    <lineage>
        <taxon>Eukaryota</taxon>
        <taxon>Viridiplantae</taxon>
        <taxon>Streptophyta</taxon>
        <taxon>Embryophyta</taxon>
        <taxon>Tracheophyta</taxon>
        <taxon>Spermatophyta</taxon>
        <taxon>Magnoliopsida</taxon>
        <taxon>eudicotyledons</taxon>
        <taxon>Gunneridae</taxon>
        <taxon>Pentapetalae</taxon>
        <taxon>rosids</taxon>
        <taxon>fabids</taxon>
        <taxon>Fagales</taxon>
        <taxon>Fagaceae</taxon>
        <taxon>Lithocarpus</taxon>
    </lineage>
</organism>
<dbReference type="SUPFAM" id="SSF56219">
    <property type="entry name" value="DNase I-like"/>
    <property type="match status" value="1"/>
</dbReference>
<accession>A0AAW2CV18</accession>
<dbReference type="AlphaFoldDB" id="A0AAW2CV18"/>
<reference evidence="1 2" key="1">
    <citation type="submission" date="2024-01" db="EMBL/GenBank/DDBJ databases">
        <title>A telomere-to-telomere, gap-free genome of sweet tea (Lithocarpus litseifolius).</title>
        <authorList>
            <person name="Zhou J."/>
        </authorList>
    </citation>
    <scope>NUCLEOTIDE SEQUENCE [LARGE SCALE GENOMIC DNA]</scope>
    <source>
        <strain evidence="1">Zhou-2022a</strain>
        <tissue evidence="1">Leaf</tissue>
    </source>
</reference>
<keyword evidence="2" id="KW-1185">Reference proteome</keyword>
<proteinExistence type="predicted"/>
<dbReference type="EMBL" id="JAZDWU010000005">
    <property type="protein sequence ID" value="KAL0001284.1"/>
    <property type="molecule type" value="Genomic_DNA"/>
</dbReference>
<sequence>METRLDKDGYKKHCKELPFQNKLIVKKPDLGGGLALLWKSEVKLEVVNYTDNHILAKVVEDDGFEWYLTGFYGWPEASQKHKSWALLSHLATLVEGPWCCNIGDFNAILLSSEKQSKHPPPYKQTKDFSLALESCRLADMGFHGYPFTWNNKRPGDANTKERLDQRKNISILFIGSQSVSVEVCIIKG</sequence>
<gene>
    <name evidence="1" type="ORF">SO802_015065</name>
</gene>
<dbReference type="InterPro" id="IPR036691">
    <property type="entry name" value="Endo/exonu/phosph_ase_sf"/>
</dbReference>
<name>A0AAW2CV18_9ROSI</name>
<dbReference type="PANTHER" id="PTHR35218:SF9">
    <property type="entry name" value="ENDONUCLEASE_EXONUCLEASE_PHOSPHATASE DOMAIN-CONTAINING PROTEIN"/>
    <property type="match status" value="1"/>
</dbReference>
<dbReference type="Gene3D" id="3.60.10.10">
    <property type="entry name" value="Endonuclease/exonuclease/phosphatase"/>
    <property type="match status" value="1"/>
</dbReference>
<evidence type="ECO:0000313" key="1">
    <source>
        <dbReference type="EMBL" id="KAL0001284.1"/>
    </source>
</evidence>
<dbReference type="PANTHER" id="PTHR35218">
    <property type="entry name" value="RNASE H DOMAIN-CONTAINING PROTEIN"/>
    <property type="match status" value="1"/>
</dbReference>
<evidence type="ECO:0000313" key="2">
    <source>
        <dbReference type="Proteomes" id="UP001459277"/>
    </source>
</evidence>
<protein>
    <submittedName>
        <fullName evidence="1">Uncharacterized protein</fullName>
    </submittedName>
</protein>
<dbReference type="Proteomes" id="UP001459277">
    <property type="component" value="Unassembled WGS sequence"/>
</dbReference>